<sequence>MQKLLLLNLFLVVCLSLLLIDDTEANSVGQTGLEILSRFTRAVNRGVNLDESNSKFVRWKVRLSEFDYKVEYPEGKENHVADALSRIKETNIHVEQQEQQDENESLATQHSAEEDNRNYIEISEKPINIYGTQWIIKRGRIGTHIFEKLFNTKKRHTWVVKDKLTEEKSKEILKKIHSESIIGVKIDNIDDWNMFQNTYLTFINQDLKVKLLKCNTLLEDVRSRAEIQEKILKEHLKNNRRGISCVYQTMKRKFYIPNLEHLITETINQCETCKLAKYERNPVKLPFKETETCNGPREIFSMDIWMPTTGVNYVSCIDRFSKYATLIKIKDRSWLSAKEAMFQVINIMGKPKKLIVDQDACLTAECFKNFLTKEKVKVHIVSSKTGLADIERFHGTMNEHIRILRIKEDKENIDEVVEALKHYNHTLHSTTGQRPIDLHLQDEKETKNKVNKSKWVEYRNNKENRKDVEIDERYVKDKNKKLGRKYRRVVFIIIALLSQVDVKDDCILSILKNVNGTCSFVKSSNRLIESINENMIITQNLQATKIYHNCNNRYKENILGSKVIKFFNCTVEISDFKFEGIPHYKNFMIHIQNNNMTTEIQFVEIDSKKQIVEHINEIKLQNQINSRLNFSTITIIITICIITFCYMYVKCQKNKTKIIVKTGPSVEYQPTAFKRTPTPDSFKRVVFPPMDNPIKNSTF</sequence>
<feature type="signal peptide" evidence="4">
    <location>
        <begin position="1"/>
        <end position="25"/>
    </location>
</feature>
<dbReference type="InterPro" id="IPR001584">
    <property type="entry name" value="Integrase_cat-core"/>
</dbReference>
<dbReference type="Pfam" id="PF17921">
    <property type="entry name" value="Integrase_H2C2"/>
    <property type="match status" value="1"/>
</dbReference>
<reference evidence="6 7" key="1">
    <citation type="submission" date="2020-11" db="EMBL/GenBank/DDBJ databases">
        <authorList>
            <person name="Wallbank WR R."/>
            <person name="Pardo Diaz C."/>
            <person name="Kozak K."/>
            <person name="Martin S."/>
            <person name="Jiggins C."/>
            <person name="Moest M."/>
            <person name="Warren A I."/>
            <person name="Generalovic N T."/>
            <person name="Byers J.R.P. K."/>
            <person name="Montejo-Kovacevich G."/>
            <person name="Yen C E."/>
        </authorList>
    </citation>
    <scope>NUCLEOTIDE SEQUENCE [LARGE SCALE GENOMIC DNA]</scope>
</reference>
<dbReference type="PANTHER" id="PTHR37984:SF5">
    <property type="entry name" value="PROTEIN NYNRIN-LIKE"/>
    <property type="match status" value="1"/>
</dbReference>
<keyword evidence="7" id="KW-1185">Reference proteome</keyword>
<evidence type="ECO:0000256" key="4">
    <source>
        <dbReference type="SAM" id="SignalP"/>
    </source>
</evidence>
<dbReference type="EC" id="2.7.7.49" evidence="1"/>
<evidence type="ECO:0000259" key="5">
    <source>
        <dbReference type="PROSITE" id="PS50994"/>
    </source>
</evidence>
<feature type="chain" id="PRO_5031191985" description="RNA-directed DNA polymerase" evidence="4">
    <location>
        <begin position="26"/>
        <end position="699"/>
    </location>
</feature>
<keyword evidence="3" id="KW-0472">Membrane</keyword>
<dbReference type="InterPro" id="IPR041588">
    <property type="entry name" value="Integrase_H2C2"/>
</dbReference>
<dbReference type="GO" id="GO:0003676">
    <property type="term" value="F:nucleic acid binding"/>
    <property type="evidence" value="ECO:0007669"/>
    <property type="project" value="InterPro"/>
</dbReference>
<protein>
    <recommendedName>
        <fullName evidence="1">RNA-directed DNA polymerase</fullName>
        <ecNumber evidence="1">2.7.7.49</ecNumber>
    </recommendedName>
</protein>
<dbReference type="GO" id="GO:0015074">
    <property type="term" value="P:DNA integration"/>
    <property type="evidence" value="ECO:0007669"/>
    <property type="project" value="InterPro"/>
</dbReference>
<dbReference type="PROSITE" id="PS50994">
    <property type="entry name" value="INTEGRASE"/>
    <property type="match status" value="1"/>
</dbReference>
<evidence type="ECO:0000256" key="2">
    <source>
        <dbReference type="SAM" id="MobiDB-lite"/>
    </source>
</evidence>
<evidence type="ECO:0000313" key="7">
    <source>
        <dbReference type="Proteomes" id="UP000594454"/>
    </source>
</evidence>
<keyword evidence="3" id="KW-0812">Transmembrane</keyword>
<dbReference type="EMBL" id="LR899012">
    <property type="protein sequence ID" value="CAD7089603.1"/>
    <property type="molecule type" value="Genomic_DNA"/>
</dbReference>
<dbReference type="InterPro" id="IPR036397">
    <property type="entry name" value="RNaseH_sf"/>
</dbReference>
<dbReference type="AlphaFoldDB" id="A0A7R8YXM9"/>
<evidence type="ECO:0000256" key="1">
    <source>
        <dbReference type="ARBA" id="ARBA00012493"/>
    </source>
</evidence>
<dbReference type="PANTHER" id="PTHR37984">
    <property type="entry name" value="PROTEIN CBG26694"/>
    <property type="match status" value="1"/>
</dbReference>
<dbReference type="Gene3D" id="3.30.420.10">
    <property type="entry name" value="Ribonuclease H-like superfamily/Ribonuclease H"/>
    <property type="match status" value="1"/>
</dbReference>
<keyword evidence="3" id="KW-1133">Transmembrane helix</keyword>
<organism evidence="6 7">
    <name type="scientific">Hermetia illucens</name>
    <name type="common">Black soldier fly</name>
    <dbReference type="NCBI Taxonomy" id="343691"/>
    <lineage>
        <taxon>Eukaryota</taxon>
        <taxon>Metazoa</taxon>
        <taxon>Ecdysozoa</taxon>
        <taxon>Arthropoda</taxon>
        <taxon>Hexapoda</taxon>
        <taxon>Insecta</taxon>
        <taxon>Pterygota</taxon>
        <taxon>Neoptera</taxon>
        <taxon>Endopterygota</taxon>
        <taxon>Diptera</taxon>
        <taxon>Brachycera</taxon>
        <taxon>Stratiomyomorpha</taxon>
        <taxon>Stratiomyidae</taxon>
        <taxon>Hermetiinae</taxon>
        <taxon>Hermetia</taxon>
    </lineage>
</organism>
<dbReference type="SUPFAM" id="SSF53098">
    <property type="entry name" value="Ribonuclease H-like"/>
    <property type="match status" value="1"/>
</dbReference>
<evidence type="ECO:0000256" key="3">
    <source>
        <dbReference type="SAM" id="Phobius"/>
    </source>
</evidence>
<keyword evidence="4" id="KW-0732">Signal</keyword>
<dbReference type="InParanoid" id="A0A7R8YXM9"/>
<feature type="transmembrane region" description="Helical" evidence="3">
    <location>
        <begin position="628"/>
        <end position="649"/>
    </location>
</feature>
<dbReference type="Proteomes" id="UP000594454">
    <property type="component" value="Chromosome 4"/>
</dbReference>
<dbReference type="InterPro" id="IPR050951">
    <property type="entry name" value="Retrovirus_Pol_polyprotein"/>
</dbReference>
<dbReference type="InterPro" id="IPR012337">
    <property type="entry name" value="RNaseH-like_sf"/>
</dbReference>
<evidence type="ECO:0000313" key="6">
    <source>
        <dbReference type="EMBL" id="CAD7089603.1"/>
    </source>
</evidence>
<proteinExistence type="predicted"/>
<gene>
    <name evidence="6" type="ORF">HERILL_LOCUS12142</name>
</gene>
<dbReference type="GO" id="GO:0003964">
    <property type="term" value="F:RNA-directed DNA polymerase activity"/>
    <property type="evidence" value="ECO:0007669"/>
    <property type="project" value="UniProtKB-EC"/>
</dbReference>
<feature type="region of interest" description="Disordered" evidence="2">
    <location>
        <begin position="95"/>
        <end position="117"/>
    </location>
</feature>
<accession>A0A7R8YXM9</accession>
<name>A0A7R8YXM9_HERIL</name>
<feature type="domain" description="Integrase catalytic" evidence="5">
    <location>
        <begin position="292"/>
        <end position="443"/>
    </location>
</feature>